<feature type="domain" description="HTH iclR-type" evidence="4">
    <location>
        <begin position="11"/>
        <end position="73"/>
    </location>
</feature>
<dbReference type="Pfam" id="PF09339">
    <property type="entry name" value="HTH_IclR"/>
    <property type="match status" value="1"/>
</dbReference>
<evidence type="ECO:0000256" key="2">
    <source>
        <dbReference type="ARBA" id="ARBA00023125"/>
    </source>
</evidence>
<dbReference type="RefSeq" id="WP_371753444.1">
    <property type="nucleotide sequence ID" value="NZ_JAYJLD010000007.1"/>
</dbReference>
<accession>A0ABU5ZHJ4</accession>
<dbReference type="EMBL" id="JAYJLD010000007">
    <property type="protein sequence ID" value="MEB3101327.1"/>
    <property type="molecule type" value="Genomic_DNA"/>
</dbReference>
<evidence type="ECO:0000256" key="3">
    <source>
        <dbReference type="ARBA" id="ARBA00023163"/>
    </source>
</evidence>
<dbReference type="SUPFAM" id="SSF55781">
    <property type="entry name" value="GAF domain-like"/>
    <property type="match status" value="1"/>
</dbReference>
<evidence type="ECO:0000259" key="4">
    <source>
        <dbReference type="PROSITE" id="PS51077"/>
    </source>
</evidence>
<dbReference type="Pfam" id="PF01614">
    <property type="entry name" value="IclR_C"/>
    <property type="match status" value="1"/>
</dbReference>
<dbReference type="PROSITE" id="PS51078">
    <property type="entry name" value="ICLR_ED"/>
    <property type="match status" value="1"/>
</dbReference>
<dbReference type="PROSITE" id="PS51077">
    <property type="entry name" value="HTH_ICLR"/>
    <property type="match status" value="1"/>
</dbReference>
<name>A0ABU5ZHJ4_9BACL</name>
<keyword evidence="1" id="KW-0805">Transcription regulation</keyword>
<dbReference type="SMART" id="SM00346">
    <property type="entry name" value="HTH_ICLR"/>
    <property type="match status" value="1"/>
</dbReference>
<reference evidence="6" key="1">
    <citation type="submission" date="2023-12" db="EMBL/GenBank/DDBJ databases">
        <title>Fervidustalea candida gen. nov., sp. nov., a novel member of the family Paenibacillaceae isolated from a geothermal area.</title>
        <authorList>
            <person name="Li W.-J."/>
            <person name="Jiao J.-Y."/>
            <person name="Chen Y."/>
        </authorList>
    </citation>
    <scope>NUCLEOTIDE SEQUENCE</scope>
    <source>
        <strain evidence="6">SYSU GA230002</strain>
    </source>
</reference>
<dbReference type="Proteomes" id="UP001310386">
    <property type="component" value="Unassembled WGS sequence"/>
</dbReference>
<dbReference type="InterPro" id="IPR014757">
    <property type="entry name" value="Tscrpt_reg_IclR_C"/>
</dbReference>
<evidence type="ECO:0000313" key="7">
    <source>
        <dbReference type="Proteomes" id="UP001310386"/>
    </source>
</evidence>
<dbReference type="PANTHER" id="PTHR30136">
    <property type="entry name" value="HELIX-TURN-HELIX TRANSCRIPTIONAL REGULATOR, ICLR FAMILY"/>
    <property type="match status" value="1"/>
</dbReference>
<dbReference type="InterPro" id="IPR050707">
    <property type="entry name" value="HTH_MetabolicPath_Reg"/>
</dbReference>
<dbReference type="InterPro" id="IPR036390">
    <property type="entry name" value="WH_DNA-bd_sf"/>
</dbReference>
<organism evidence="6 7">
    <name type="scientific">Ferviditalea candida</name>
    <dbReference type="NCBI Taxonomy" id="3108399"/>
    <lineage>
        <taxon>Bacteria</taxon>
        <taxon>Bacillati</taxon>
        <taxon>Bacillota</taxon>
        <taxon>Bacilli</taxon>
        <taxon>Bacillales</taxon>
        <taxon>Paenibacillaceae</taxon>
        <taxon>Ferviditalea</taxon>
    </lineage>
</organism>
<evidence type="ECO:0000256" key="1">
    <source>
        <dbReference type="ARBA" id="ARBA00023015"/>
    </source>
</evidence>
<dbReference type="InterPro" id="IPR029016">
    <property type="entry name" value="GAF-like_dom_sf"/>
</dbReference>
<keyword evidence="3" id="KW-0804">Transcription</keyword>
<gene>
    <name evidence="6" type="ORF">VF724_06580</name>
</gene>
<dbReference type="PANTHER" id="PTHR30136:SF35">
    <property type="entry name" value="HTH-TYPE TRANSCRIPTIONAL REGULATOR RV1719"/>
    <property type="match status" value="1"/>
</dbReference>
<feature type="domain" description="IclR-ED" evidence="5">
    <location>
        <begin position="74"/>
        <end position="256"/>
    </location>
</feature>
<keyword evidence="2" id="KW-0238">DNA-binding</keyword>
<dbReference type="SUPFAM" id="SSF46785">
    <property type="entry name" value="Winged helix' DNA-binding domain"/>
    <property type="match status" value="1"/>
</dbReference>
<dbReference type="InterPro" id="IPR005471">
    <property type="entry name" value="Tscrpt_reg_IclR_N"/>
</dbReference>
<proteinExistence type="predicted"/>
<dbReference type="Gene3D" id="3.30.450.40">
    <property type="match status" value="1"/>
</dbReference>
<sequence>MEKNEKQDHLLSSVTNALRILRSFSMEQPELRVSDLAVSLGLSKSTVSRLLATLAHEDFVVKSPETNRFRLGLSVLALSGAATSNLEIHREAQHILFELVKELGETAHICVLEGMDTLYLHKVECKHPVRILTHYGKRNPAYCTSSGKVLLAYQSKEFIEKMLENGLKSVTKYTTTNPDEFRENLKTIREQGFAYSKNELLEGVVSIAAPVRDYSGKVVAAITVVGPAERIQPYKIRPYAKKIISASLEISDRLGFWR</sequence>
<keyword evidence="7" id="KW-1185">Reference proteome</keyword>
<comment type="caution">
    <text evidence="6">The sequence shown here is derived from an EMBL/GenBank/DDBJ whole genome shotgun (WGS) entry which is preliminary data.</text>
</comment>
<evidence type="ECO:0000259" key="5">
    <source>
        <dbReference type="PROSITE" id="PS51078"/>
    </source>
</evidence>
<evidence type="ECO:0000313" key="6">
    <source>
        <dbReference type="EMBL" id="MEB3101327.1"/>
    </source>
</evidence>
<dbReference type="Gene3D" id="1.10.10.10">
    <property type="entry name" value="Winged helix-like DNA-binding domain superfamily/Winged helix DNA-binding domain"/>
    <property type="match status" value="1"/>
</dbReference>
<protein>
    <submittedName>
        <fullName evidence="6">IclR family transcriptional regulator</fullName>
    </submittedName>
</protein>
<dbReference type="InterPro" id="IPR036388">
    <property type="entry name" value="WH-like_DNA-bd_sf"/>
</dbReference>